<evidence type="ECO:0000313" key="3">
    <source>
        <dbReference type="Proteomes" id="UP000034036"/>
    </source>
</evidence>
<name>A0A0G0ZC68_9BACT</name>
<dbReference type="STRING" id="1618659.UV11_C0031G0009"/>
<comment type="caution">
    <text evidence="2">The sequence shown here is derived from an EMBL/GenBank/DDBJ whole genome shotgun (WGS) entry which is preliminary data.</text>
</comment>
<dbReference type="NCBIfam" id="TIGR04088">
    <property type="entry name" value="cognate_SipW"/>
    <property type="match status" value="1"/>
</dbReference>
<evidence type="ECO:0008006" key="4">
    <source>
        <dbReference type="Google" id="ProtNLM"/>
    </source>
</evidence>
<reference evidence="2 3" key="1">
    <citation type="journal article" date="2015" name="Nature">
        <title>rRNA introns, odd ribosomes, and small enigmatic genomes across a large radiation of phyla.</title>
        <authorList>
            <person name="Brown C.T."/>
            <person name="Hug L.A."/>
            <person name="Thomas B.C."/>
            <person name="Sharon I."/>
            <person name="Castelle C.J."/>
            <person name="Singh A."/>
            <person name="Wilkins M.J."/>
            <person name="Williams K.H."/>
            <person name="Banfield J.F."/>
        </authorList>
    </citation>
    <scope>NUCLEOTIDE SEQUENCE [LARGE SCALE GENOMIC DNA]</scope>
</reference>
<evidence type="ECO:0000313" key="2">
    <source>
        <dbReference type="EMBL" id="KKS46259.1"/>
    </source>
</evidence>
<protein>
    <recommendedName>
        <fullName evidence="4">SipW-cognate class signal peptide</fullName>
    </recommendedName>
</protein>
<dbReference type="EMBL" id="LCDF01000031">
    <property type="protein sequence ID" value="KKS46259.1"/>
    <property type="molecule type" value="Genomic_DNA"/>
</dbReference>
<dbReference type="InterPro" id="IPR023833">
    <property type="entry name" value="Signal_pept_SipW-depend-type"/>
</dbReference>
<proteinExistence type="predicted"/>
<gene>
    <name evidence="2" type="ORF">UV11_C0031G0009</name>
</gene>
<accession>A0A0G0ZC68</accession>
<feature type="signal peptide" evidence="1">
    <location>
        <begin position="1"/>
        <end position="26"/>
    </location>
</feature>
<organism evidence="2 3">
    <name type="scientific">Candidatus Giovannonibacteria bacterium GW2011_GWF2_42_19</name>
    <dbReference type="NCBI Taxonomy" id="1618659"/>
    <lineage>
        <taxon>Bacteria</taxon>
        <taxon>Candidatus Giovannoniibacteriota</taxon>
    </lineage>
</organism>
<evidence type="ECO:0000256" key="1">
    <source>
        <dbReference type="SAM" id="SignalP"/>
    </source>
</evidence>
<dbReference type="Proteomes" id="UP000034036">
    <property type="component" value="Unassembled WGS sequence"/>
</dbReference>
<dbReference type="InterPro" id="IPR022121">
    <property type="entry name" value="Peptidase_M73_camelysin"/>
</dbReference>
<sequence>MKKIIISLSVIAAVAAVAIGATTAFFSDTETSTGNMFTAGAIDLKIDSESHYNGLICRDIGPSAPDYRWRGVIDGSPTTEELSQEHYNDPCDGTWAETDLGLTHKFFKLTDVKPGDVGENTISLHLTNNDGWGRFVISAVKDYDNTCTEPEDEVVTEGCTVATPENQVPGSGELSQNISFFAWLDQGTIPGFQCNNPNNQTPPAGARCTADPHEGDNIQQCNNPQSIPSDCAEPTVITPGPVDDLNNNDNSTEIDETHNIWEALDPIFNLYCTTEPVNGHNNYDSCHGLADDGRMVGSVTYYFGLWWTIPTTVGNEAQTDSLTADLSFQAVQHRNNPRPTPTF</sequence>
<dbReference type="AlphaFoldDB" id="A0A0G0ZC68"/>
<dbReference type="Pfam" id="PF12389">
    <property type="entry name" value="Peptidase_M73"/>
    <property type="match status" value="1"/>
</dbReference>
<feature type="chain" id="PRO_5002535692" description="SipW-cognate class signal peptide" evidence="1">
    <location>
        <begin position="27"/>
        <end position="343"/>
    </location>
</feature>
<keyword evidence="1" id="KW-0732">Signal</keyword>